<dbReference type="AlphaFoldDB" id="A0AAD3XLS0"/>
<feature type="region of interest" description="Disordered" evidence="1">
    <location>
        <begin position="1"/>
        <end position="46"/>
    </location>
</feature>
<gene>
    <name evidence="2" type="ORF">Nepgr_010885</name>
</gene>
<evidence type="ECO:0000256" key="1">
    <source>
        <dbReference type="SAM" id="MobiDB-lite"/>
    </source>
</evidence>
<evidence type="ECO:0000313" key="2">
    <source>
        <dbReference type="EMBL" id="GMH09045.1"/>
    </source>
</evidence>
<dbReference type="Proteomes" id="UP001279734">
    <property type="component" value="Unassembled WGS sequence"/>
</dbReference>
<proteinExistence type="predicted"/>
<keyword evidence="3" id="KW-1185">Reference proteome</keyword>
<dbReference type="EMBL" id="BSYO01000008">
    <property type="protein sequence ID" value="GMH09045.1"/>
    <property type="molecule type" value="Genomic_DNA"/>
</dbReference>
<sequence>MNTPRHGPVNYSNAENLNRTSPMVSRRPRRSPPQGQRAPTSDSCPLAPFFSPIESSVQPSRSSGSRIRRWSILNITLRFHCQSFNFSARNASVSV</sequence>
<feature type="compositionally biased region" description="Polar residues" evidence="1">
    <location>
        <begin position="10"/>
        <end position="20"/>
    </location>
</feature>
<name>A0AAD3XLS0_NEPGR</name>
<organism evidence="2 3">
    <name type="scientific">Nepenthes gracilis</name>
    <name type="common">Slender pitcher plant</name>
    <dbReference type="NCBI Taxonomy" id="150966"/>
    <lineage>
        <taxon>Eukaryota</taxon>
        <taxon>Viridiplantae</taxon>
        <taxon>Streptophyta</taxon>
        <taxon>Embryophyta</taxon>
        <taxon>Tracheophyta</taxon>
        <taxon>Spermatophyta</taxon>
        <taxon>Magnoliopsida</taxon>
        <taxon>eudicotyledons</taxon>
        <taxon>Gunneridae</taxon>
        <taxon>Pentapetalae</taxon>
        <taxon>Caryophyllales</taxon>
        <taxon>Nepenthaceae</taxon>
        <taxon>Nepenthes</taxon>
    </lineage>
</organism>
<comment type="caution">
    <text evidence="2">The sequence shown here is derived from an EMBL/GenBank/DDBJ whole genome shotgun (WGS) entry which is preliminary data.</text>
</comment>
<protein>
    <submittedName>
        <fullName evidence="2">Uncharacterized protein</fullName>
    </submittedName>
</protein>
<reference evidence="2" key="1">
    <citation type="submission" date="2023-05" db="EMBL/GenBank/DDBJ databases">
        <title>Nepenthes gracilis genome sequencing.</title>
        <authorList>
            <person name="Fukushima K."/>
        </authorList>
    </citation>
    <scope>NUCLEOTIDE SEQUENCE</scope>
    <source>
        <strain evidence="2">SING2019-196</strain>
    </source>
</reference>
<evidence type="ECO:0000313" key="3">
    <source>
        <dbReference type="Proteomes" id="UP001279734"/>
    </source>
</evidence>
<accession>A0AAD3XLS0</accession>